<dbReference type="InterPro" id="IPR008152">
    <property type="entry name" value="Clathrin_a/b/g-adaptin_app_Ig"/>
</dbReference>
<dbReference type="SUPFAM" id="SSF49348">
    <property type="entry name" value="Clathrin adaptor appendage domain"/>
    <property type="match status" value="1"/>
</dbReference>
<feature type="region of interest" description="Disordered" evidence="4">
    <location>
        <begin position="277"/>
        <end position="333"/>
    </location>
</feature>
<dbReference type="EMBL" id="CAUYUJ010017560">
    <property type="protein sequence ID" value="CAK0875819.1"/>
    <property type="molecule type" value="Genomic_DNA"/>
</dbReference>
<evidence type="ECO:0000256" key="1">
    <source>
        <dbReference type="ARBA" id="ARBA00022448"/>
    </source>
</evidence>
<evidence type="ECO:0000256" key="4">
    <source>
        <dbReference type="SAM" id="MobiDB-lite"/>
    </source>
</evidence>
<feature type="coiled-coil region" evidence="3">
    <location>
        <begin position="231"/>
        <end position="272"/>
    </location>
</feature>
<feature type="domain" description="Clathrin adaptor alpha/beta/gamma-adaptin appendage Ig-like subdomain" evidence="5">
    <location>
        <begin position="352"/>
        <end position="454"/>
    </location>
</feature>
<feature type="region of interest" description="Disordered" evidence="4">
    <location>
        <begin position="50"/>
        <end position="69"/>
    </location>
</feature>
<organism evidence="6 7">
    <name type="scientific">Prorocentrum cordatum</name>
    <dbReference type="NCBI Taxonomy" id="2364126"/>
    <lineage>
        <taxon>Eukaryota</taxon>
        <taxon>Sar</taxon>
        <taxon>Alveolata</taxon>
        <taxon>Dinophyceae</taxon>
        <taxon>Prorocentrales</taxon>
        <taxon>Prorocentraceae</taxon>
        <taxon>Prorocentrum</taxon>
    </lineage>
</organism>
<feature type="compositionally biased region" description="Low complexity" evidence="4">
    <location>
        <begin position="297"/>
        <end position="307"/>
    </location>
</feature>
<comment type="caution">
    <text evidence="6">The sequence shown here is derived from an EMBL/GenBank/DDBJ whole genome shotgun (WGS) entry which is preliminary data.</text>
</comment>
<evidence type="ECO:0000256" key="3">
    <source>
        <dbReference type="SAM" id="Coils"/>
    </source>
</evidence>
<dbReference type="InterPro" id="IPR013041">
    <property type="entry name" value="Clathrin_app_Ig-like_sf"/>
</dbReference>
<keyword evidence="1" id="KW-0813">Transport</keyword>
<gene>
    <name evidence="6" type="ORF">PCOR1329_LOCUS60388</name>
</gene>
<name>A0ABN9VQT0_9DINO</name>
<dbReference type="Pfam" id="PF02883">
    <property type="entry name" value="Alpha_adaptinC2"/>
    <property type="match status" value="1"/>
</dbReference>
<proteinExistence type="predicted"/>
<accession>A0ABN9VQT0</accession>
<evidence type="ECO:0000313" key="6">
    <source>
        <dbReference type="EMBL" id="CAK0875819.1"/>
    </source>
</evidence>
<evidence type="ECO:0000256" key="2">
    <source>
        <dbReference type="ARBA" id="ARBA00022927"/>
    </source>
</evidence>
<dbReference type="Gene3D" id="2.60.40.1230">
    <property type="match status" value="1"/>
</dbReference>
<feature type="coiled-coil region" evidence="3">
    <location>
        <begin position="127"/>
        <end position="195"/>
    </location>
</feature>
<dbReference type="SMART" id="SM00809">
    <property type="entry name" value="Alpha_adaptinC2"/>
    <property type="match status" value="1"/>
</dbReference>
<protein>
    <recommendedName>
        <fullName evidence="5">Clathrin adaptor alpha/beta/gamma-adaptin appendage Ig-like subdomain domain-containing protein</fullName>
    </recommendedName>
</protein>
<reference evidence="6" key="1">
    <citation type="submission" date="2023-10" db="EMBL/GenBank/DDBJ databases">
        <authorList>
            <person name="Chen Y."/>
            <person name="Shah S."/>
            <person name="Dougan E. K."/>
            <person name="Thang M."/>
            <person name="Chan C."/>
        </authorList>
    </citation>
    <scope>NUCLEOTIDE SEQUENCE [LARGE SCALE GENOMIC DNA]</scope>
</reference>
<keyword evidence="7" id="KW-1185">Reference proteome</keyword>
<evidence type="ECO:0000259" key="5">
    <source>
        <dbReference type="SMART" id="SM00809"/>
    </source>
</evidence>
<dbReference type="SUPFAM" id="SSF57997">
    <property type="entry name" value="Tropomyosin"/>
    <property type="match status" value="1"/>
</dbReference>
<evidence type="ECO:0000313" key="7">
    <source>
        <dbReference type="Proteomes" id="UP001189429"/>
    </source>
</evidence>
<keyword evidence="3" id="KW-0175">Coiled coil</keyword>
<sequence>MASILLEFEVLPEDAASEPAARDAAEDLQRQLADPLSSLRRGEFARYAAKASLTGPGLPEQPSPWEEEEEEVELPAVRTQASEPLAAVTLRASHGPMVLEVPDDDLERPAAARRDGGAWREAQALSNAELIDRISSLERLLASAEEKRAAEVASAARPAEEGVDTERLRALEQQCHRLQSRLDDVQREARAVRESSNTFRDRSEQLESRLRERESVLSHAKDMWVKESARAQKLEDALVSVEEKLLDHEGHLNRAVRRFDEAQQEVRQLSHLAGMPVGRRPEMLDPSSKGVPTGSFAGPAPGPGLAPRSGEPRPFDARFGGSTADPRLSSGGELKEAGALPQIAGTNAERLRRLCIVNDAVLYEDDVLQIGVKAQYAGEEGQVDVYFGNKSREALQAFAVYYHVPEERVLRLRAEQVEPQLGAGQQALQRVRVSLAGPFAEMPWLRAQFRLPDAGPRRVQASRGRQVHGRLRAVFERVLPYLALPGLR</sequence>
<keyword evidence="2" id="KW-0653">Protein transport</keyword>
<dbReference type="Proteomes" id="UP001189429">
    <property type="component" value="Unassembled WGS sequence"/>
</dbReference>